<dbReference type="Proteomes" id="UP000622797">
    <property type="component" value="Unassembled WGS sequence"/>
</dbReference>
<organism evidence="2 3">
    <name type="scientific">Fusarium sarcochroum</name>
    <dbReference type="NCBI Taxonomy" id="1208366"/>
    <lineage>
        <taxon>Eukaryota</taxon>
        <taxon>Fungi</taxon>
        <taxon>Dikarya</taxon>
        <taxon>Ascomycota</taxon>
        <taxon>Pezizomycotina</taxon>
        <taxon>Sordariomycetes</taxon>
        <taxon>Hypocreomycetidae</taxon>
        <taxon>Hypocreales</taxon>
        <taxon>Nectriaceae</taxon>
        <taxon>Fusarium</taxon>
        <taxon>Fusarium lateritium species complex</taxon>
    </lineage>
</organism>
<reference evidence="2" key="1">
    <citation type="journal article" date="2020" name="BMC Genomics">
        <title>Correction to: Identification and distribution of gene clusters required for synthesis of sphingolipid metabolism inhibitors in diverse species of the filamentous fungus Fusarium.</title>
        <authorList>
            <person name="Kim H.S."/>
            <person name="Lohmar J.M."/>
            <person name="Busman M."/>
            <person name="Brown D.W."/>
            <person name="Naumann T.A."/>
            <person name="Divon H.H."/>
            <person name="Lysoe E."/>
            <person name="Uhlig S."/>
            <person name="Proctor R.H."/>
        </authorList>
    </citation>
    <scope>NUCLEOTIDE SEQUENCE</scope>
    <source>
        <strain evidence="2">NRRL 20472</strain>
    </source>
</reference>
<dbReference type="AlphaFoldDB" id="A0A8H4SZB0"/>
<name>A0A8H4SZB0_9HYPO</name>
<feature type="transmembrane region" description="Helical" evidence="1">
    <location>
        <begin position="52"/>
        <end position="73"/>
    </location>
</feature>
<accession>A0A8H4SZB0</accession>
<feature type="transmembrane region" description="Helical" evidence="1">
    <location>
        <begin position="612"/>
        <end position="636"/>
    </location>
</feature>
<feature type="transmembrane region" description="Helical" evidence="1">
    <location>
        <begin position="126"/>
        <end position="143"/>
    </location>
</feature>
<evidence type="ECO:0000313" key="2">
    <source>
        <dbReference type="EMBL" id="KAF4948405.1"/>
    </source>
</evidence>
<dbReference type="EMBL" id="JABEXW010001053">
    <property type="protein sequence ID" value="KAF4948405.1"/>
    <property type="molecule type" value="Genomic_DNA"/>
</dbReference>
<feature type="non-terminal residue" evidence="2">
    <location>
        <position position="1"/>
    </location>
</feature>
<comment type="caution">
    <text evidence="2">The sequence shown here is derived from an EMBL/GenBank/DDBJ whole genome shotgun (WGS) entry which is preliminary data.</text>
</comment>
<evidence type="ECO:0000313" key="3">
    <source>
        <dbReference type="Proteomes" id="UP000622797"/>
    </source>
</evidence>
<feature type="transmembrane region" description="Helical" evidence="1">
    <location>
        <begin position="93"/>
        <end position="114"/>
    </location>
</feature>
<keyword evidence="1" id="KW-1133">Transmembrane helix</keyword>
<keyword evidence="3" id="KW-1185">Reference proteome</keyword>
<sequence>NAPSRLVFAFIDYFRTLLRSIGLAIVTHVSKDEEPKVLIDHSWRLALSRSTIHLLPACVSMALITLNLQGYFIGRELEGPRAQDDAKLGMLQAAAKIQELLVVSSLGTVIFHVLRSEIVFGDGLPLGLVVSGWSFTSLSYFWSAEFWGGIFSRETSSGRRWRRAVLVFLIIAAGAIALMAGPATAVLMVPRTLDWAVGGGIFWLNGSDAENWPSEIGADYYNDWDCSTIDAQLADPKCPSAGFLALCNHYSNWWNFQDVAFDFQLQDQNLRKTMHVEPATDVEKDSWAYTAHTPSATMQDAVRSMHNKSLQWLIEHEPNKPPKPWNFMLANDQIYKLTTKQVGKYLSGRGLAGHDTPLAESIFNASRKILAVPVHIWHHTASSLGLLLLLNRTGLDHDAAPFNLATCSIDARWSNATIKIQLPGITPPLEHDFNQGRVRNLVSTKFEDTGSWKGHKFIGPVPVEPVDGGPPTKIRLLPSWYDLFSPVITRMPVGFQGLGGTAENQTALERVLEVSMNGYRDYLAQVQHNIATAVADGLSRCGSIPNHKPARFLGAWPFGEWVMRNESQARTMVRRGEPKETYAKPKILADFKKTRLMMKAHFTGYVMETTGWFDYLCVAMLLCHAVIALIHTILVLSHRKTSSAWDSVLEFIALAHKSPAPANPILTNTNAGISSFKTIGAIAWIETEADAESKVEMLRLRIKGPPSESDASLRPRIGEQYNGVREEEVFLISSDEGTTRPHAE</sequence>
<gene>
    <name evidence="2" type="ORF">FSARC_13756</name>
</gene>
<reference evidence="2" key="2">
    <citation type="submission" date="2020-05" db="EMBL/GenBank/DDBJ databases">
        <authorList>
            <person name="Kim H.-S."/>
            <person name="Proctor R.H."/>
            <person name="Brown D.W."/>
        </authorList>
    </citation>
    <scope>NUCLEOTIDE SEQUENCE</scope>
    <source>
        <strain evidence="2">NRRL 20472</strain>
    </source>
</reference>
<feature type="transmembrane region" description="Helical" evidence="1">
    <location>
        <begin position="164"/>
        <end position="189"/>
    </location>
</feature>
<evidence type="ECO:0000256" key="1">
    <source>
        <dbReference type="SAM" id="Phobius"/>
    </source>
</evidence>
<protein>
    <submittedName>
        <fullName evidence="2">Uncharacterized protein</fullName>
    </submittedName>
</protein>
<dbReference type="OrthoDB" id="5342924at2759"/>
<keyword evidence="1" id="KW-0472">Membrane</keyword>
<proteinExistence type="predicted"/>
<keyword evidence="1" id="KW-0812">Transmembrane</keyword>